<organism evidence="1 2">
    <name type="scientific">Dipteronia sinensis</name>
    <dbReference type="NCBI Taxonomy" id="43782"/>
    <lineage>
        <taxon>Eukaryota</taxon>
        <taxon>Viridiplantae</taxon>
        <taxon>Streptophyta</taxon>
        <taxon>Embryophyta</taxon>
        <taxon>Tracheophyta</taxon>
        <taxon>Spermatophyta</taxon>
        <taxon>Magnoliopsida</taxon>
        <taxon>eudicotyledons</taxon>
        <taxon>Gunneridae</taxon>
        <taxon>Pentapetalae</taxon>
        <taxon>rosids</taxon>
        <taxon>malvids</taxon>
        <taxon>Sapindales</taxon>
        <taxon>Sapindaceae</taxon>
        <taxon>Hippocastanoideae</taxon>
        <taxon>Acereae</taxon>
        <taxon>Dipteronia</taxon>
    </lineage>
</organism>
<name>A0AAD9Z675_9ROSI</name>
<dbReference type="EMBL" id="JANJYJ010000823">
    <property type="protein sequence ID" value="KAK3170542.1"/>
    <property type="molecule type" value="Genomic_DNA"/>
</dbReference>
<proteinExistence type="predicted"/>
<dbReference type="Proteomes" id="UP001281410">
    <property type="component" value="Unassembled WGS sequence"/>
</dbReference>
<gene>
    <name evidence="1" type="ORF">Dsin_000159</name>
</gene>
<dbReference type="AlphaFoldDB" id="A0AAD9Z675"/>
<protein>
    <submittedName>
        <fullName evidence="1">Uncharacterized protein</fullName>
    </submittedName>
</protein>
<accession>A0AAD9Z675</accession>
<comment type="caution">
    <text evidence="1">The sequence shown here is derived from an EMBL/GenBank/DDBJ whole genome shotgun (WGS) entry which is preliminary data.</text>
</comment>
<reference evidence="1" key="1">
    <citation type="journal article" date="2023" name="Plant J.">
        <title>Genome sequences and population genomics provide insights into the demographic history, inbreeding, and mutation load of two 'living fossil' tree species of Dipteronia.</title>
        <authorList>
            <person name="Feng Y."/>
            <person name="Comes H.P."/>
            <person name="Chen J."/>
            <person name="Zhu S."/>
            <person name="Lu R."/>
            <person name="Zhang X."/>
            <person name="Li P."/>
            <person name="Qiu J."/>
            <person name="Olsen K.M."/>
            <person name="Qiu Y."/>
        </authorList>
    </citation>
    <scope>NUCLEOTIDE SEQUENCE</scope>
    <source>
        <strain evidence="1">NBL</strain>
    </source>
</reference>
<sequence length="298" mass="33962">MAYANMANWRTVEALLLSYQGSDLMASVMYVRLCEAVGCQRIDLVRNLVEAYKSRRMGRAAVRQRFKEYMYTFYGNVADVAGCMLYIDNKLENGLRETGAVDTFCFTFREMTNSEDVIMKIVKAIKHGNTNYQEASTEIRNYLNLLDSNPLMNAAKFDESIPFEIQQSGSLRILRNYAIVLYIWFSFGRLTELVWDGSFASIEADSVGSESLSSPFWVSSAILGDWMWQRSSQLDGLSDQNIKHQNSMALLNRVGYTPEISHGVLVTKPILDTLRSYQDLPLDKALTALAIHGLYYFW</sequence>
<keyword evidence="2" id="KW-1185">Reference proteome</keyword>
<evidence type="ECO:0000313" key="2">
    <source>
        <dbReference type="Proteomes" id="UP001281410"/>
    </source>
</evidence>
<evidence type="ECO:0000313" key="1">
    <source>
        <dbReference type="EMBL" id="KAK3170542.1"/>
    </source>
</evidence>